<dbReference type="AlphaFoldDB" id="A0A7E4US56"/>
<evidence type="ECO:0000256" key="2">
    <source>
        <dbReference type="ARBA" id="ARBA00007533"/>
    </source>
</evidence>
<dbReference type="SUPFAM" id="SSF52317">
    <property type="entry name" value="Class I glutamine amidotransferase-like"/>
    <property type="match status" value="1"/>
</dbReference>
<evidence type="ECO:0000256" key="4">
    <source>
        <dbReference type="ARBA" id="ARBA00022741"/>
    </source>
</evidence>
<evidence type="ECO:0000256" key="3">
    <source>
        <dbReference type="ARBA" id="ARBA00022598"/>
    </source>
</evidence>
<comment type="catalytic activity">
    <reaction evidence="8 9">
        <text>UTP + L-glutamine + ATP + H2O = CTP + L-glutamate + ADP + phosphate + 2 H(+)</text>
        <dbReference type="Rhea" id="RHEA:26426"/>
        <dbReference type="ChEBI" id="CHEBI:15377"/>
        <dbReference type="ChEBI" id="CHEBI:15378"/>
        <dbReference type="ChEBI" id="CHEBI:29985"/>
        <dbReference type="ChEBI" id="CHEBI:30616"/>
        <dbReference type="ChEBI" id="CHEBI:37563"/>
        <dbReference type="ChEBI" id="CHEBI:43474"/>
        <dbReference type="ChEBI" id="CHEBI:46398"/>
        <dbReference type="ChEBI" id="CHEBI:58359"/>
        <dbReference type="ChEBI" id="CHEBI:456216"/>
        <dbReference type="EC" id="6.3.4.2"/>
    </reaction>
</comment>
<evidence type="ECO:0000256" key="9">
    <source>
        <dbReference type="RuleBase" id="RU810713"/>
    </source>
</evidence>
<evidence type="ECO:0000256" key="1">
    <source>
        <dbReference type="ARBA" id="ARBA00005171"/>
    </source>
</evidence>
<dbReference type="GO" id="GO:0019856">
    <property type="term" value="P:pyrimidine nucleobase biosynthetic process"/>
    <property type="evidence" value="ECO:0007669"/>
    <property type="project" value="TreeGrafter"/>
</dbReference>
<dbReference type="PANTHER" id="PTHR11550">
    <property type="entry name" value="CTP SYNTHASE"/>
    <property type="match status" value="1"/>
</dbReference>
<evidence type="ECO:0000256" key="7">
    <source>
        <dbReference type="ARBA" id="ARBA00022975"/>
    </source>
</evidence>
<sequence>MSAELEPVKIILVTGGVISGVGKGIVSSSIGVLMKANGYRVTAIKIDPYLNVDAGTFSPWEHGEVFVLDDGGEVDLDLGNYERFLNVCLTSDNNITTGKIYDRVIRAERAGKYLGKTVQVVPHVTGAIKKWIEDVAARPVDNTGLRPHVCIVELGGAVGDIELMAFMHALADLTRPETRHRFMHVHVSMLIDLESTGETKTKPVQHSVQTAAKHGLLPDLIVCRSDRPITDAVKTKIADACRVRLGQVIGVHNVSNIYRVPLLLMNQGVLEQIEERFNLRRVEPAVALENCPNIMQWTQLADLTDKFTDVVKIALVGKYFHLDHTTDETKHKVFTDAYSSVIKALKHSATHSERKLEISFVVSEHLESDAPADKQAQAWALLKEAQGVLVPGGFGTRGVEGKMKACQYARENGIPFLGVCLGMQCAAIEYARNVLGIEGASSTEFNEIQAIDKLEPQDGTEAATPAERGLGPLTSEQEVVIKMLEHSGGDMGGTMRLGRRPTIFLRRDCKLFELYGKQDAIEERHRHRYEINPALVPRLTQSGLQFVGMGIDENVTVQGVTAASAKTRNLLRVARRQNFEGEKSYLEKVDELCALKVNTAVRMEMIELKDHPYFVGVQYHPEYTSHPLAPSPPFLGLVLAASGQLKGYLDGTRMPSPVEIFRGVETPSGSNFHFLPSAGNSSASLLATLNAARAAEDQENQLRVPGPSSISPLAANANTNDENVAAPLFTPSVGRKRGPSVNGPLADVQQLPHAAGDHE</sequence>
<dbReference type="UniPathway" id="UPA00159">
    <property type="reaction ID" value="UER00277"/>
</dbReference>
<keyword evidence="4 9" id="KW-0547">Nucleotide-binding</keyword>
<evidence type="ECO:0000313" key="13">
    <source>
        <dbReference type="Proteomes" id="UP000492821"/>
    </source>
</evidence>
<dbReference type="CDD" id="cd03113">
    <property type="entry name" value="CTPS_N"/>
    <property type="match status" value="1"/>
</dbReference>
<keyword evidence="5 9" id="KW-0067">ATP-binding</keyword>
<evidence type="ECO:0000256" key="10">
    <source>
        <dbReference type="SAM" id="MobiDB-lite"/>
    </source>
</evidence>
<feature type="domain" description="CTP synthase N-terminal" evidence="12">
    <location>
        <begin position="9"/>
        <end position="279"/>
    </location>
</feature>
<accession>A0A7E4US56</accession>
<evidence type="ECO:0000259" key="11">
    <source>
        <dbReference type="Pfam" id="PF00117"/>
    </source>
</evidence>
<evidence type="ECO:0000256" key="6">
    <source>
        <dbReference type="ARBA" id="ARBA00022962"/>
    </source>
</evidence>
<comment type="pathway">
    <text evidence="1 9">Pyrimidine metabolism; CTP biosynthesis via de novo pathway; CTP from UDP: step 2/2.</text>
</comment>
<dbReference type="GO" id="GO:0005737">
    <property type="term" value="C:cytoplasm"/>
    <property type="evidence" value="ECO:0007669"/>
    <property type="project" value="TreeGrafter"/>
</dbReference>
<keyword evidence="6 9" id="KW-0315">Glutamine amidotransferase</keyword>
<protein>
    <recommendedName>
        <fullName evidence="9">CTP synthase</fullName>
        <ecNumber evidence="9">6.3.4.2</ecNumber>
    </recommendedName>
    <alternativeName>
        <fullName evidence="9">UTP--ammonia ligase</fullName>
    </alternativeName>
</protein>
<dbReference type="Gene3D" id="3.40.50.300">
    <property type="entry name" value="P-loop containing nucleotide triphosphate hydrolases"/>
    <property type="match status" value="1"/>
</dbReference>
<dbReference type="EC" id="6.3.4.2" evidence="9"/>
<reference evidence="14" key="2">
    <citation type="submission" date="2020-10" db="UniProtKB">
        <authorList>
            <consortium name="WormBaseParasite"/>
        </authorList>
    </citation>
    <scope>IDENTIFICATION</scope>
</reference>
<dbReference type="PANTHER" id="PTHR11550:SF0">
    <property type="entry name" value="CTP SYNTHASE-RELATED"/>
    <property type="match status" value="1"/>
</dbReference>
<dbReference type="InterPro" id="IPR029062">
    <property type="entry name" value="Class_I_gatase-like"/>
</dbReference>
<dbReference type="NCBIfam" id="TIGR00337">
    <property type="entry name" value="PyrG"/>
    <property type="match status" value="1"/>
</dbReference>
<comment type="similarity">
    <text evidence="2 9">Belongs to the CTP synthase family.</text>
</comment>
<dbReference type="InterPro" id="IPR017926">
    <property type="entry name" value="GATASE"/>
</dbReference>
<keyword evidence="13" id="KW-1185">Reference proteome</keyword>
<dbReference type="FunFam" id="3.40.50.300:FF:000207">
    <property type="entry name" value="CTP synthase"/>
    <property type="match status" value="1"/>
</dbReference>
<dbReference type="GO" id="GO:0005524">
    <property type="term" value="F:ATP binding"/>
    <property type="evidence" value="ECO:0007669"/>
    <property type="project" value="UniProtKB-KW"/>
</dbReference>
<keyword evidence="3 9" id="KW-0436">Ligase</keyword>
<evidence type="ECO:0000256" key="5">
    <source>
        <dbReference type="ARBA" id="ARBA00022840"/>
    </source>
</evidence>
<name>A0A7E4US56_PANRE</name>
<reference evidence="13" key="1">
    <citation type="journal article" date="2013" name="Genetics">
        <title>The draft genome and transcriptome of Panagrellus redivivus are shaped by the harsh demands of a free-living lifestyle.</title>
        <authorList>
            <person name="Srinivasan J."/>
            <person name="Dillman A.R."/>
            <person name="Macchietto M.G."/>
            <person name="Heikkinen L."/>
            <person name="Lakso M."/>
            <person name="Fracchia K.M."/>
            <person name="Antoshechkin I."/>
            <person name="Mortazavi A."/>
            <person name="Wong G."/>
            <person name="Sternberg P.W."/>
        </authorList>
    </citation>
    <scope>NUCLEOTIDE SEQUENCE [LARGE SCALE GENOMIC DNA]</scope>
    <source>
        <strain evidence="13">MT8872</strain>
    </source>
</reference>
<feature type="domain" description="Glutamine amidotransferase" evidence="11">
    <location>
        <begin position="334"/>
        <end position="538"/>
    </location>
</feature>
<feature type="domain" description="Glutamine amidotransferase" evidence="11">
    <location>
        <begin position="560"/>
        <end position="637"/>
    </location>
</feature>
<proteinExistence type="inferred from homology"/>
<evidence type="ECO:0000259" key="12">
    <source>
        <dbReference type="Pfam" id="PF06418"/>
    </source>
</evidence>
<dbReference type="Pfam" id="PF06418">
    <property type="entry name" value="CTP_synth_N"/>
    <property type="match status" value="1"/>
</dbReference>
<evidence type="ECO:0000256" key="8">
    <source>
        <dbReference type="ARBA" id="ARBA00047781"/>
    </source>
</evidence>
<dbReference type="GO" id="GO:0003883">
    <property type="term" value="F:CTP synthase activity"/>
    <property type="evidence" value="ECO:0007669"/>
    <property type="project" value="UniProtKB-UniRule"/>
</dbReference>
<keyword evidence="7 9" id="KW-0665">Pyrimidine biosynthesis</keyword>
<dbReference type="InterPro" id="IPR017456">
    <property type="entry name" value="CTP_synthase_N"/>
</dbReference>
<dbReference type="NCBIfam" id="NF003792">
    <property type="entry name" value="PRK05380.1"/>
    <property type="match status" value="1"/>
</dbReference>
<dbReference type="CDD" id="cd01746">
    <property type="entry name" value="GATase1_CTP_Synthase"/>
    <property type="match status" value="1"/>
</dbReference>
<dbReference type="Gene3D" id="3.40.50.880">
    <property type="match status" value="1"/>
</dbReference>
<dbReference type="GO" id="GO:0097268">
    <property type="term" value="C:cytoophidium"/>
    <property type="evidence" value="ECO:0007669"/>
    <property type="project" value="TreeGrafter"/>
</dbReference>
<dbReference type="InterPro" id="IPR033828">
    <property type="entry name" value="GATase1_CTP_Synthase"/>
</dbReference>
<dbReference type="GO" id="GO:0042802">
    <property type="term" value="F:identical protein binding"/>
    <property type="evidence" value="ECO:0007669"/>
    <property type="project" value="TreeGrafter"/>
</dbReference>
<dbReference type="Pfam" id="PF00117">
    <property type="entry name" value="GATase"/>
    <property type="match status" value="2"/>
</dbReference>
<dbReference type="PROSITE" id="PS51273">
    <property type="entry name" value="GATASE_TYPE_1"/>
    <property type="match status" value="1"/>
</dbReference>
<dbReference type="InterPro" id="IPR027417">
    <property type="entry name" value="P-loop_NTPase"/>
</dbReference>
<dbReference type="Proteomes" id="UP000492821">
    <property type="component" value="Unassembled WGS sequence"/>
</dbReference>
<evidence type="ECO:0000313" key="14">
    <source>
        <dbReference type="WBParaSite" id="Pan_g12190.t1"/>
    </source>
</evidence>
<comment type="function">
    <text evidence="9">Catalyzes the ATP-dependent amination of UTP to CTP with either L-glutamine or ammonia as the source of nitrogen.</text>
</comment>
<dbReference type="GO" id="GO:0044210">
    <property type="term" value="P:'de novo' CTP biosynthetic process"/>
    <property type="evidence" value="ECO:0007669"/>
    <property type="project" value="UniProtKB-UniRule"/>
</dbReference>
<feature type="region of interest" description="Disordered" evidence="10">
    <location>
        <begin position="729"/>
        <end position="759"/>
    </location>
</feature>
<organism evidence="13 14">
    <name type="scientific">Panagrellus redivivus</name>
    <name type="common">Microworm</name>
    <dbReference type="NCBI Taxonomy" id="6233"/>
    <lineage>
        <taxon>Eukaryota</taxon>
        <taxon>Metazoa</taxon>
        <taxon>Ecdysozoa</taxon>
        <taxon>Nematoda</taxon>
        <taxon>Chromadorea</taxon>
        <taxon>Rhabditida</taxon>
        <taxon>Tylenchina</taxon>
        <taxon>Panagrolaimomorpha</taxon>
        <taxon>Panagrolaimoidea</taxon>
        <taxon>Panagrolaimidae</taxon>
        <taxon>Panagrellus</taxon>
    </lineage>
</organism>
<dbReference type="InterPro" id="IPR004468">
    <property type="entry name" value="CTP_synthase"/>
</dbReference>
<dbReference type="WBParaSite" id="Pan_g12190.t1">
    <property type="protein sequence ID" value="Pan_g12190.t1"/>
    <property type="gene ID" value="Pan_g12190"/>
</dbReference>
<dbReference type="SUPFAM" id="SSF52540">
    <property type="entry name" value="P-loop containing nucleoside triphosphate hydrolases"/>
    <property type="match status" value="1"/>
</dbReference>